<dbReference type="RefSeq" id="WP_138058487.1">
    <property type="nucleotide sequence ID" value="NZ_VAWE01000005.1"/>
</dbReference>
<sequence>MDAIALNGYLDEETMPGDLHGTTASFRISLSPTEERVDETVLPCRVADPVLAHAVLYELKRGDQLRVTGYVHLPQTPDDAMWLEVLAIDVLATSLLLDPADEDEMAALTDAGLEDDQAVPFIERYASYLVIYDPDGPAHIWHATGTLVGETDDPATIGDLINAYEHRTAGGPGGTA</sequence>
<keyword evidence="2" id="KW-1185">Reference proteome</keyword>
<gene>
    <name evidence="1" type="ORF">FEF34_40555</name>
</gene>
<dbReference type="AlphaFoldDB" id="A0A5R9DQX6"/>
<organism evidence="1 2">
    <name type="scientific">Streptomyces marianii</name>
    <dbReference type="NCBI Taxonomy" id="1817406"/>
    <lineage>
        <taxon>Bacteria</taxon>
        <taxon>Bacillati</taxon>
        <taxon>Actinomycetota</taxon>
        <taxon>Actinomycetes</taxon>
        <taxon>Kitasatosporales</taxon>
        <taxon>Streptomycetaceae</taxon>
        <taxon>Streptomyces</taxon>
    </lineage>
</organism>
<proteinExistence type="predicted"/>
<protein>
    <submittedName>
        <fullName evidence="1">Uncharacterized protein</fullName>
    </submittedName>
</protein>
<evidence type="ECO:0000313" key="2">
    <source>
        <dbReference type="Proteomes" id="UP000305921"/>
    </source>
</evidence>
<reference evidence="1 2" key="1">
    <citation type="submission" date="2019-05" db="EMBL/GenBank/DDBJ databases">
        <title>Streptomyces marianii sp. nov., a novel marine actinomycete from southern coast of India.</title>
        <authorList>
            <person name="Iniyan A.M."/>
            <person name="Wink J."/>
            <person name="Ramprasad E."/>
            <person name="Ramana C.V."/>
            <person name="Bunk B."/>
            <person name="Sproer C."/>
            <person name="Joseph F.-J.R.S."/>
            <person name="Vincent S.G.P."/>
        </authorList>
    </citation>
    <scope>NUCLEOTIDE SEQUENCE [LARGE SCALE GENOMIC DNA]</scope>
    <source>
        <strain evidence="1 2">ICN19</strain>
    </source>
</reference>
<accession>A0A5R9DQX6</accession>
<comment type="caution">
    <text evidence="1">The sequence shown here is derived from an EMBL/GenBank/DDBJ whole genome shotgun (WGS) entry which is preliminary data.</text>
</comment>
<dbReference type="OrthoDB" id="4130364at2"/>
<name>A0A5R9DQX6_9ACTN</name>
<dbReference type="Proteomes" id="UP000305921">
    <property type="component" value="Unassembled WGS sequence"/>
</dbReference>
<evidence type="ECO:0000313" key="1">
    <source>
        <dbReference type="EMBL" id="TLQ38737.1"/>
    </source>
</evidence>
<dbReference type="EMBL" id="VAWE01000005">
    <property type="protein sequence ID" value="TLQ38737.1"/>
    <property type="molecule type" value="Genomic_DNA"/>
</dbReference>